<reference evidence="2 3" key="1">
    <citation type="journal article" date="2020" name="ISME J.">
        <title>Comparative genomics reveals insights into cyanobacterial evolution and habitat adaptation.</title>
        <authorList>
            <person name="Chen M.Y."/>
            <person name="Teng W.K."/>
            <person name="Zhao L."/>
            <person name="Hu C.X."/>
            <person name="Zhou Y.K."/>
            <person name="Han B.P."/>
            <person name="Song L.R."/>
            <person name="Shu W.S."/>
        </authorList>
    </citation>
    <scope>NUCLEOTIDE SEQUENCE [LARGE SCALE GENOMIC DNA]</scope>
    <source>
        <strain evidence="2 3">FACHB-1370</strain>
    </source>
</reference>
<evidence type="ECO:0000259" key="1">
    <source>
        <dbReference type="Pfam" id="PF13274"/>
    </source>
</evidence>
<evidence type="ECO:0000313" key="3">
    <source>
        <dbReference type="Proteomes" id="UP000641954"/>
    </source>
</evidence>
<sequence>MWSCDDVADYFIKLANDTGSFVSNLQLQKLVYYAQAWHLAIHGEQLFPEDFEAWVHGPVIPELYEQYQAFSWKPIQKEVTKLNLSQSVISFLDEIADVYFCCNSYELERMTQQESPWNIARGNLPIDAPSNSVIQKQWMKEYYANHAQEYYSPQVSNGAMSFAMF</sequence>
<dbReference type="Pfam" id="PF13274">
    <property type="entry name" value="SocA_Panacea"/>
    <property type="match status" value="1"/>
</dbReference>
<protein>
    <submittedName>
        <fullName evidence="2">DUF4065 domain-containing protein</fullName>
    </submittedName>
</protein>
<organism evidence="2 3">
    <name type="scientific">Planktothricoides raciborskii FACHB-1370</name>
    <dbReference type="NCBI Taxonomy" id="2949576"/>
    <lineage>
        <taxon>Bacteria</taxon>
        <taxon>Bacillati</taxon>
        <taxon>Cyanobacteriota</taxon>
        <taxon>Cyanophyceae</taxon>
        <taxon>Oscillatoriophycideae</taxon>
        <taxon>Oscillatoriales</taxon>
        <taxon>Oscillatoriaceae</taxon>
        <taxon>Planktothricoides</taxon>
    </lineage>
</organism>
<dbReference type="Proteomes" id="UP000641954">
    <property type="component" value="Unassembled WGS sequence"/>
</dbReference>
<comment type="caution">
    <text evidence="2">The sequence shown here is derived from an EMBL/GenBank/DDBJ whole genome shotgun (WGS) entry which is preliminary data.</text>
</comment>
<dbReference type="RefSeq" id="WP_190877405.1">
    <property type="nucleotide sequence ID" value="NZ_JACJSK010000005.1"/>
</dbReference>
<keyword evidence="3" id="KW-1185">Reference proteome</keyword>
<dbReference type="EMBL" id="JACJSK010000005">
    <property type="protein sequence ID" value="MBD2543187.1"/>
    <property type="molecule type" value="Genomic_DNA"/>
</dbReference>
<name>A0ABR8E9W4_9CYAN</name>
<evidence type="ECO:0000313" key="2">
    <source>
        <dbReference type="EMBL" id="MBD2543187.1"/>
    </source>
</evidence>
<dbReference type="InterPro" id="IPR025272">
    <property type="entry name" value="SocA_Panacea"/>
</dbReference>
<proteinExistence type="predicted"/>
<gene>
    <name evidence="2" type="ORF">H6G72_04830</name>
</gene>
<feature type="domain" description="Antitoxin SocA-like Panacea" evidence="1">
    <location>
        <begin position="27"/>
        <end position="117"/>
    </location>
</feature>
<accession>A0ABR8E9W4</accession>